<reference evidence="9 10" key="1">
    <citation type="journal article" date="2019" name="Proc. Natl. Acad. Sci. U.S.A.">
        <title>Exaggeration and cooption of innate immunity for social defense.</title>
        <authorList>
            <person name="Kutsukake M."/>
            <person name="Moriyama M."/>
            <person name="Shigenobu S."/>
            <person name="Meng X.-Y."/>
            <person name="Nikoh N."/>
            <person name="Noda C."/>
            <person name="Kobayashi S."/>
            <person name="Fukatsu T."/>
        </authorList>
    </citation>
    <scope>NUCLEOTIDE SEQUENCE [LARGE SCALE GENOMIC DNA]</scope>
    <source>
        <strain evidence="9 10">Nmo</strain>
    </source>
</reference>
<comment type="function">
    <text evidence="5">Responsible for synthesis of pseudouridine from uracil-2605 in 23S ribosomal RNA.</text>
</comment>
<dbReference type="GO" id="GO:0000455">
    <property type="term" value="P:enzyme-directed rRNA pseudouridine synthesis"/>
    <property type="evidence" value="ECO:0007669"/>
    <property type="project" value="UniProtKB-ARBA"/>
</dbReference>
<dbReference type="SUPFAM" id="SSF55120">
    <property type="entry name" value="Pseudouridine synthase"/>
    <property type="match status" value="1"/>
</dbReference>
<dbReference type="OrthoDB" id="9807213at2"/>
<dbReference type="InterPro" id="IPR002942">
    <property type="entry name" value="S4_RNA-bd"/>
</dbReference>
<evidence type="ECO:0000313" key="9">
    <source>
        <dbReference type="EMBL" id="BBI01233.1"/>
    </source>
</evidence>
<dbReference type="PANTHER" id="PTHR47683:SF3">
    <property type="entry name" value="RIBOSOMAL LARGE SUBUNIT PSEUDOURIDINE SYNTHASE B"/>
    <property type="match status" value="1"/>
</dbReference>
<dbReference type="InterPro" id="IPR006145">
    <property type="entry name" value="PsdUridine_synth_RsuA/RluA"/>
</dbReference>
<dbReference type="InterPro" id="IPR020103">
    <property type="entry name" value="PsdUridine_synth_cat_dom_sf"/>
</dbReference>
<accession>A0A455TA77</accession>
<dbReference type="InterPro" id="IPR036986">
    <property type="entry name" value="S4_RNA-bd_sf"/>
</dbReference>
<dbReference type="InterPro" id="IPR018496">
    <property type="entry name" value="PsdUridine_synth_RsuA/RluB_CS"/>
</dbReference>
<comment type="catalytic activity">
    <reaction evidence="4">
        <text>uridine(2605) in 23S rRNA = pseudouridine(2605) in 23S rRNA</text>
        <dbReference type="Rhea" id="RHEA:42520"/>
        <dbReference type="Rhea" id="RHEA-COMP:10095"/>
        <dbReference type="Rhea" id="RHEA-COMP:10096"/>
        <dbReference type="ChEBI" id="CHEBI:65314"/>
        <dbReference type="ChEBI" id="CHEBI:65315"/>
        <dbReference type="EC" id="5.4.99.22"/>
    </reaction>
</comment>
<dbReference type="SMART" id="SM00363">
    <property type="entry name" value="S4"/>
    <property type="match status" value="1"/>
</dbReference>
<evidence type="ECO:0000256" key="3">
    <source>
        <dbReference type="ARBA" id="ARBA00023235"/>
    </source>
</evidence>
<proteinExistence type="inferred from homology"/>
<sequence length="232" mass="27605">MTEKVQKILSNIGYASRRKIEEMIALGWVKINNIKINIGQRIDTRIIHTITIKEKNVFFIKKKICRTLIYNKPLGEICTRKDPKNRNTVFDNLPKIKNCRWISVGRLDINTKGLLLFTTNGNFANNLMHPKFNIFREYLVRVFGKVNIHHIQYLNNRKKQINNLYTKFQNIIFYKKNNSNTWFRVSLTEGKKNEIRNLFKSLNLQVNQLIRIRYGNFHLPRNLLPGQFIELK</sequence>
<dbReference type="InterPro" id="IPR000748">
    <property type="entry name" value="PsdUridine_synth_RsuA/RluB/E/F"/>
</dbReference>
<dbReference type="CDD" id="cd00165">
    <property type="entry name" value="S4"/>
    <property type="match status" value="1"/>
</dbReference>
<organism evidence="9 10">
    <name type="scientific">Buchnera aphidicola</name>
    <name type="common">Nipponaphis monzeni</name>
    <dbReference type="NCBI Taxonomy" id="2495405"/>
    <lineage>
        <taxon>Bacteria</taxon>
        <taxon>Pseudomonadati</taxon>
        <taxon>Pseudomonadota</taxon>
        <taxon>Gammaproteobacteria</taxon>
        <taxon>Enterobacterales</taxon>
        <taxon>Erwiniaceae</taxon>
        <taxon>Buchnera</taxon>
    </lineage>
</organism>
<evidence type="ECO:0000256" key="1">
    <source>
        <dbReference type="ARBA" id="ARBA00008348"/>
    </source>
</evidence>
<dbReference type="EMBL" id="AP019379">
    <property type="protein sequence ID" value="BBI01233.1"/>
    <property type="molecule type" value="Genomic_DNA"/>
</dbReference>
<evidence type="ECO:0000256" key="5">
    <source>
        <dbReference type="ARBA" id="ARBA00037383"/>
    </source>
</evidence>
<dbReference type="InterPro" id="IPR020094">
    <property type="entry name" value="TruA/RsuA/RluB/E/F_N"/>
</dbReference>
<dbReference type="PROSITE" id="PS01149">
    <property type="entry name" value="PSI_RSU"/>
    <property type="match status" value="1"/>
</dbReference>
<dbReference type="PROSITE" id="PS50889">
    <property type="entry name" value="S4"/>
    <property type="match status" value="1"/>
</dbReference>
<gene>
    <name evidence="9" type="primary">yciL</name>
    <name evidence="9" type="ORF">BUCNMO_221</name>
</gene>
<evidence type="ECO:0000256" key="6">
    <source>
        <dbReference type="PROSITE-ProRule" id="PRU00182"/>
    </source>
</evidence>
<dbReference type="Proteomes" id="UP000317544">
    <property type="component" value="Chromosome"/>
</dbReference>
<dbReference type="Gene3D" id="3.10.290.10">
    <property type="entry name" value="RNA-binding S4 domain"/>
    <property type="match status" value="1"/>
</dbReference>
<dbReference type="Pfam" id="PF01479">
    <property type="entry name" value="S4"/>
    <property type="match status" value="1"/>
</dbReference>
<dbReference type="GO" id="GO:0160139">
    <property type="term" value="F:23S rRNA pseudouridine(2605) synthase activity"/>
    <property type="evidence" value="ECO:0007669"/>
    <property type="project" value="UniProtKB-EC"/>
</dbReference>
<evidence type="ECO:0000313" key="10">
    <source>
        <dbReference type="Proteomes" id="UP000317544"/>
    </source>
</evidence>
<evidence type="ECO:0000256" key="2">
    <source>
        <dbReference type="ARBA" id="ARBA00022884"/>
    </source>
</evidence>
<dbReference type="InterPro" id="IPR042092">
    <property type="entry name" value="PsdUridine_s_RsuA/RluB/E/F_cat"/>
</dbReference>
<name>A0A455TA77_9GAMM</name>
<dbReference type="EC" id="5.4.99.-" evidence="7"/>
<feature type="domain" description="RNA-binding S4" evidence="8">
    <location>
        <begin position="3"/>
        <end position="65"/>
    </location>
</feature>
<evidence type="ECO:0000256" key="7">
    <source>
        <dbReference type="RuleBase" id="RU003887"/>
    </source>
</evidence>
<protein>
    <recommendedName>
        <fullName evidence="7">Pseudouridine synthase</fullName>
        <ecNumber evidence="7">5.4.99.-</ecNumber>
    </recommendedName>
</protein>
<dbReference type="GO" id="GO:0003723">
    <property type="term" value="F:RNA binding"/>
    <property type="evidence" value="ECO:0007669"/>
    <property type="project" value="UniProtKB-KW"/>
</dbReference>
<dbReference type="InterPro" id="IPR050343">
    <property type="entry name" value="RsuA_PseudoU_synthase"/>
</dbReference>
<keyword evidence="3 7" id="KW-0413">Isomerase</keyword>
<dbReference type="Pfam" id="PF00849">
    <property type="entry name" value="PseudoU_synth_2"/>
    <property type="match status" value="1"/>
</dbReference>
<keyword evidence="10" id="KW-1185">Reference proteome</keyword>
<evidence type="ECO:0000256" key="4">
    <source>
        <dbReference type="ARBA" id="ARBA00036944"/>
    </source>
</evidence>
<dbReference type="Gene3D" id="3.30.70.1560">
    <property type="entry name" value="Alpha-L RNA-binding motif"/>
    <property type="match status" value="1"/>
</dbReference>
<dbReference type="Gene3D" id="3.30.70.580">
    <property type="entry name" value="Pseudouridine synthase I, catalytic domain, N-terminal subdomain"/>
    <property type="match status" value="1"/>
</dbReference>
<keyword evidence="2 6" id="KW-0694">RNA-binding</keyword>
<comment type="similarity">
    <text evidence="1 7">Belongs to the pseudouridine synthase RsuA family.</text>
</comment>
<dbReference type="RefSeq" id="WP_158344847.1">
    <property type="nucleotide sequence ID" value="NZ_AP019379.1"/>
</dbReference>
<dbReference type="SUPFAM" id="SSF55174">
    <property type="entry name" value="Alpha-L RNA-binding motif"/>
    <property type="match status" value="1"/>
</dbReference>
<dbReference type="AlphaFoldDB" id="A0A455TA77"/>
<dbReference type="PANTHER" id="PTHR47683">
    <property type="entry name" value="PSEUDOURIDINE SYNTHASE FAMILY PROTEIN-RELATED"/>
    <property type="match status" value="1"/>
</dbReference>
<evidence type="ECO:0000259" key="8">
    <source>
        <dbReference type="SMART" id="SM00363"/>
    </source>
</evidence>
<dbReference type="NCBIfam" id="TIGR00093">
    <property type="entry name" value="pseudouridine synthase"/>
    <property type="match status" value="1"/>
</dbReference>